<dbReference type="EMBL" id="JNCA01000032">
    <property type="protein sequence ID" value="KDN53822.1"/>
    <property type="molecule type" value="Genomic_DNA"/>
</dbReference>
<keyword evidence="6" id="KW-1185">Reference proteome</keyword>
<dbReference type="InterPro" id="IPR001173">
    <property type="entry name" value="Glyco_trans_2-like"/>
</dbReference>
<evidence type="ECO:0000256" key="1">
    <source>
        <dbReference type="ARBA" id="ARBA00006739"/>
    </source>
</evidence>
<dbReference type="InterPro" id="IPR029044">
    <property type="entry name" value="Nucleotide-diphossugar_trans"/>
</dbReference>
<comment type="caution">
    <text evidence="5">The sequence shown here is derived from an EMBL/GenBank/DDBJ whole genome shotgun (WGS) entry which is preliminary data.</text>
</comment>
<dbReference type="GO" id="GO:0016757">
    <property type="term" value="F:glycosyltransferase activity"/>
    <property type="evidence" value="ECO:0007669"/>
    <property type="project" value="UniProtKB-KW"/>
</dbReference>
<dbReference type="eggNOG" id="COG1216">
    <property type="taxonomic scope" value="Bacteria"/>
</dbReference>
<gene>
    <name evidence="5" type="ORF">FEM21_29880</name>
</gene>
<dbReference type="CDD" id="cd04186">
    <property type="entry name" value="GT_2_like_c"/>
    <property type="match status" value="1"/>
</dbReference>
<proteinExistence type="inferred from homology"/>
<protein>
    <submittedName>
        <fullName evidence="5">Glycosyl transferase family 2</fullName>
    </submittedName>
</protein>
<evidence type="ECO:0000313" key="5">
    <source>
        <dbReference type="EMBL" id="KDN53822.1"/>
    </source>
</evidence>
<reference evidence="5 6" key="1">
    <citation type="submission" date="2014-05" db="EMBL/GenBank/DDBJ databases">
        <title>Genome Sequence of Flavobacterium sp. EM1321.</title>
        <authorList>
            <person name="Shin S.-K."/>
            <person name="Yi H."/>
        </authorList>
    </citation>
    <scope>NUCLEOTIDE SEQUENCE [LARGE SCALE GENOMIC DNA]</scope>
    <source>
        <strain evidence="5 6">EM1321</strain>
    </source>
</reference>
<name>A0A066WII9_9FLAO</name>
<feature type="domain" description="Glycosyltransferase 2-like" evidence="4">
    <location>
        <begin position="28"/>
        <end position="201"/>
    </location>
</feature>
<dbReference type="STRING" id="1492738.FEM21_29880"/>
<dbReference type="SUPFAM" id="SSF53448">
    <property type="entry name" value="Nucleotide-diphospho-sugar transferases"/>
    <property type="match status" value="1"/>
</dbReference>
<evidence type="ECO:0000256" key="3">
    <source>
        <dbReference type="ARBA" id="ARBA00022679"/>
    </source>
</evidence>
<sequence length="351" mass="40541">MRMKNMNFCLNFQIINKKTIYTLKKIAVVILNWNGVQLLEQFLPSVVKYSSEADIYVADNASTDNSISFVEANFPIVKIVKNTGNYGFAKGYNDALQHIDTELYALVNSDIEVTENWLQPIIATFEKEPETAIIQPKILDFKNKEYFEYAGAAGGFIDKYGFPYCRGRIFDTIEKDNGQYNDACEISWASGACFFIRSKVYHELQGFDADFFAHQEEIDLCWRAKNKNHQIKYNPNSVVYHVGGATLQQGNPKKTFLNFRNSLLMLVKNLPKENFYSTLFIRLSLDGLAGIHFILQGKFAHCWAILKAHFAFYALFSKTYKKRAHFQSKRYYNTKNIVINYYINNGKVFVK</sequence>
<dbReference type="Gene3D" id="3.90.550.10">
    <property type="entry name" value="Spore Coat Polysaccharide Biosynthesis Protein SpsA, Chain A"/>
    <property type="match status" value="1"/>
</dbReference>
<evidence type="ECO:0000256" key="2">
    <source>
        <dbReference type="ARBA" id="ARBA00022676"/>
    </source>
</evidence>
<dbReference type="PATRIC" id="fig|1492738.3.peg.2973"/>
<comment type="similarity">
    <text evidence="1">Belongs to the glycosyltransferase 2 family.</text>
</comment>
<dbReference type="PANTHER" id="PTHR43179:SF12">
    <property type="entry name" value="GALACTOFURANOSYLTRANSFERASE GLFT2"/>
    <property type="match status" value="1"/>
</dbReference>
<dbReference type="AlphaFoldDB" id="A0A066WII9"/>
<accession>A0A066WII9</accession>
<dbReference type="PANTHER" id="PTHR43179">
    <property type="entry name" value="RHAMNOSYLTRANSFERASE WBBL"/>
    <property type="match status" value="1"/>
</dbReference>
<keyword evidence="2" id="KW-0328">Glycosyltransferase</keyword>
<dbReference type="Pfam" id="PF00535">
    <property type="entry name" value="Glycos_transf_2"/>
    <property type="match status" value="1"/>
</dbReference>
<organism evidence="5 6">
    <name type="scientific">Flavobacterium seoulense</name>
    <dbReference type="NCBI Taxonomy" id="1492738"/>
    <lineage>
        <taxon>Bacteria</taxon>
        <taxon>Pseudomonadati</taxon>
        <taxon>Bacteroidota</taxon>
        <taxon>Flavobacteriia</taxon>
        <taxon>Flavobacteriales</taxon>
        <taxon>Flavobacteriaceae</taxon>
        <taxon>Flavobacterium</taxon>
    </lineage>
</organism>
<evidence type="ECO:0000259" key="4">
    <source>
        <dbReference type="Pfam" id="PF00535"/>
    </source>
</evidence>
<keyword evidence="3 5" id="KW-0808">Transferase</keyword>
<evidence type="ECO:0000313" key="6">
    <source>
        <dbReference type="Proteomes" id="UP000027064"/>
    </source>
</evidence>
<dbReference type="Proteomes" id="UP000027064">
    <property type="component" value="Unassembled WGS sequence"/>
</dbReference>